<organism evidence="1 2">
    <name type="scientific">Stutzerimonas chloritidismutans</name>
    <name type="common">Pseudomonas chloritidismutans</name>
    <dbReference type="NCBI Taxonomy" id="203192"/>
    <lineage>
        <taxon>Bacteria</taxon>
        <taxon>Pseudomonadati</taxon>
        <taxon>Pseudomonadota</taxon>
        <taxon>Gammaproteobacteria</taxon>
        <taxon>Pseudomonadales</taxon>
        <taxon>Pseudomonadaceae</taxon>
        <taxon>Stutzerimonas</taxon>
    </lineage>
</organism>
<sequence>MSVGLLHNAKPVLGVVYAPITPDLCEDCIY</sequence>
<protein>
    <submittedName>
        <fullName evidence="1">Uncharacterized protein</fullName>
    </submittedName>
</protein>
<gene>
    <name evidence="1" type="ORF">AAGW23_03170</name>
</gene>
<keyword evidence="2" id="KW-1185">Reference proteome</keyword>
<proteinExistence type="predicted"/>
<dbReference type="Proteomes" id="UP001467669">
    <property type="component" value="Unassembled WGS sequence"/>
</dbReference>
<dbReference type="EMBL" id="JBCFXD010000001">
    <property type="protein sequence ID" value="MEL7557847.1"/>
    <property type="molecule type" value="Genomic_DNA"/>
</dbReference>
<accession>A0ABU9M3F4</accession>
<name>A0ABU9M3F4_STUCH</name>
<dbReference type="RefSeq" id="WP_342404950.1">
    <property type="nucleotide sequence ID" value="NZ_JBCFXD010000001.1"/>
</dbReference>
<evidence type="ECO:0000313" key="2">
    <source>
        <dbReference type="Proteomes" id="UP001467669"/>
    </source>
</evidence>
<comment type="caution">
    <text evidence="1">The sequence shown here is derived from an EMBL/GenBank/DDBJ whole genome shotgun (WGS) entry which is preliminary data.</text>
</comment>
<evidence type="ECO:0000313" key="1">
    <source>
        <dbReference type="EMBL" id="MEL7557847.1"/>
    </source>
</evidence>
<reference evidence="1 2" key="1">
    <citation type="submission" date="2024-04" db="EMBL/GenBank/DDBJ databases">
        <title>Draft Genome Sequence of Isolates Cultured from Underwater Hawaii Seamounts in the North Pacific Ocean.</title>
        <authorList>
            <person name="Sharma I."/>
            <person name="Darden B."/>
            <person name="Creggett J."/>
            <person name="Taylor S."/>
            <person name="Grant M.P."/>
            <person name="Scott J."/>
            <person name="Attles S."/>
            <person name="Walker S."/>
            <person name="Johnson G."/>
            <person name="St. Cloud C."/>
        </authorList>
    </citation>
    <scope>NUCLEOTIDE SEQUENCE [LARGE SCALE GENOMIC DNA]</scope>
    <source>
        <strain evidence="1 2">03GJ23</strain>
    </source>
</reference>
<dbReference type="SUPFAM" id="SSF56655">
    <property type="entry name" value="Carbohydrate phosphatase"/>
    <property type="match status" value="1"/>
</dbReference>